<sequence length="119" mass="13965">MDKWNQGNRLLRFLYQNLYVRFTGQIREPYLIRIDNVYTDPDSNELTVAFHIANKRVNQDMSVAEFVKTDMIYLVDPRIVFDMGQQFGSHSEKLIVAKKATSSLKQKCVTTLKRVFIDE</sequence>
<dbReference type="AlphaFoldDB" id="A0AAX2J1E7"/>
<proteinExistence type="predicted"/>
<protein>
    <submittedName>
        <fullName evidence="1">Uncharacterized protein</fullName>
    </submittedName>
</protein>
<reference evidence="1 2" key="1">
    <citation type="submission" date="2018-06" db="EMBL/GenBank/DDBJ databases">
        <authorList>
            <consortium name="Pathogen Informatics"/>
            <person name="Doyle S."/>
        </authorList>
    </citation>
    <scope>NUCLEOTIDE SEQUENCE [LARGE SCALE GENOMIC DNA]</scope>
    <source>
        <strain evidence="1 2">NCTC12272</strain>
    </source>
</reference>
<name>A0AAX2J1E7_LEGPN</name>
<dbReference type="RefSeq" id="WP_027222724.1">
    <property type="nucleotide sequence ID" value="NZ_CAAAIJ010000002.1"/>
</dbReference>
<dbReference type="EMBL" id="LS483412">
    <property type="protein sequence ID" value="SQG91458.1"/>
    <property type="molecule type" value="Genomic_DNA"/>
</dbReference>
<accession>A0AAX2J1E7</accession>
<evidence type="ECO:0000313" key="2">
    <source>
        <dbReference type="Proteomes" id="UP000249566"/>
    </source>
</evidence>
<organism evidence="1 2">
    <name type="scientific">Legionella pneumophila subsp. pascullei</name>
    <dbReference type="NCBI Taxonomy" id="91890"/>
    <lineage>
        <taxon>Bacteria</taxon>
        <taxon>Pseudomonadati</taxon>
        <taxon>Pseudomonadota</taxon>
        <taxon>Gammaproteobacteria</taxon>
        <taxon>Legionellales</taxon>
        <taxon>Legionellaceae</taxon>
        <taxon>Legionella</taxon>
    </lineage>
</organism>
<gene>
    <name evidence="1" type="ORF">NCTC12272_02673</name>
</gene>
<dbReference type="Proteomes" id="UP000249566">
    <property type="component" value="Chromosome 1"/>
</dbReference>
<evidence type="ECO:0000313" key="1">
    <source>
        <dbReference type="EMBL" id="SQG91458.1"/>
    </source>
</evidence>